<organism evidence="15 16">
    <name type="scientific">SAR92 clade bacterium</name>
    <dbReference type="NCBI Taxonomy" id="2315479"/>
    <lineage>
        <taxon>Bacteria</taxon>
        <taxon>Pseudomonadati</taxon>
        <taxon>Pseudomonadota</taxon>
        <taxon>Gammaproteobacteria</taxon>
        <taxon>Cellvibrionales</taxon>
        <taxon>Porticoccaceae</taxon>
        <taxon>SAR92 clade</taxon>
    </lineage>
</organism>
<feature type="binding site" evidence="13">
    <location>
        <position position="147"/>
    </location>
    <ligand>
        <name>Mn(2+)</name>
        <dbReference type="ChEBI" id="CHEBI:29035"/>
        <label>1</label>
    </ligand>
</feature>
<dbReference type="CDD" id="cd11592">
    <property type="entry name" value="Agmatinase_PAH"/>
    <property type="match status" value="1"/>
</dbReference>
<dbReference type="Pfam" id="PF00491">
    <property type="entry name" value="Arginase"/>
    <property type="match status" value="1"/>
</dbReference>
<dbReference type="AlphaFoldDB" id="A0A520ME08"/>
<accession>A0A520ME08</accession>
<protein>
    <recommendedName>
        <fullName evidence="11">Agmatinase</fullName>
        <ecNumber evidence="10">3.5.3.11</ecNumber>
    </recommendedName>
    <alternativeName>
        <fullName evidence="12">Agmatine ureohydrolase</fullName>
    </alternativeName>
</protein>
<dbReference type="GO" id="GO:0033389">
    <property type="term" value="P:putrescine biosynthetic process from arginine, via agmatine"/>
    <property type="evidence" value="ECO:0007669"/>
    <property type="project" value="TreeGrafter"/>
</dbReference>
<comment type="caution">
    <text evidence="15">The sequence shown here is derived from an EMBL/GenBank/DDBJ whole genome shotgun (WGS) entry which is preliminary data.</text>
</comment>
<reference evidence="15 16" key="1">
    <citation type="submission" date="2019-02" db="EMBL/GenBank/DDBJ databases">
        <title>Prokaryotic population dynamics and viral predation in marine succession experiment using metagenomics: the confinement effect.</title>
        <authorList>
            <person name="Haro-Moreno J.M."/>
            <person name="Rodriguez-Valera F."/>
            <person name="Lopez-Perez M."/>
        </authorList>
    </citation>
    <scope>NUCLEOTIDE SEQUENCE [LARGE SCALE GENOMIC DNA]</scope>
    <source>
        <strain evidence="15">MED-G170</strain>
    </source>
</reference>
<feature type="binding site" evidence="13">
    <location>
        <position position="233"/>
    </location>
    <ligand>
        <name>Mn(2+)</name>
        <dbReference type="ChEBI" id="CHEBI:29035"/>
        <label>1</label>
    </ligand>
</feature>
<feature type="binding site" evidence="13">
    <location>
        <position position="124"/>
    </location>
    <ligand>
        <name>Mn(2+)</name>
        <dbReference type="ChEBI" id="CHEBI:29035"/>
        <label>2</label>
    </ligand>
</feature>
<keyword evidence="4" id="KW-0661">Putrescine biosynthesis</keyword>
<name>A0A520ME08_9GAMM</name>
<dbReference type="InterPro" id="IPR023696">
    <property type="entry name" value="Ureohydrolase_dom_sf"/>
</dbReference>
<dbReference type="GO" id="GO:0008295">
    <property type="term" value="P:spermidine biosynthetic process"/>
    <property type="evidence" value="ECO:0007669"/>
    <property type="project" value="UniProtKB-KW"/>
</dbReference>
<evidence type="ECO:0000256" key="9">
    <source>
        <dbReference type="ARBA" id="ARBA00054406"/>
    </source>
</evidence>
<dbReference type="GO" id="GO:0008783">
    <property type="term" value="F:agmatinase activity"/>
    <property type="evidence" value="ECO:0007669"/>
    <property type="project" value="UniProtKB-EC"/>
</dbReference>
<comment type="similarity">
    <text evidence="1">Belongs to the arginase family. Agmatinase subfamily.</text>
</comment>
<evidence type="ECO:0000256" key="12">
    <source>
        <dbReference type="ARBA" id="ARBA00082423"/>
    </source>
</evidence>
<dbReference type="SUPFAM" id="SSF52768">
    <property type="entry name" value="Arginase/deacetylase"/>
    <property type="match status" value="1"/>
</dbReference>
<dbReference type="NCBIfam" id="TIGR01230">
    <property type="entry name" value="agmatinase"/>
    <property type="match status" value="1"/>
</dbReference>
<evidence type="ECO:0000256" key="4">
    <source>
        <dbReference type="ARBA" id="ARBA00023023"/>
    </source>
</evidence>
<comment type="catalytic activity">
    <reaction evidence="8">
        <text>agmatine + H2O = urea + putrescine</text>
        <dbReference type="Rhea" id="RHEA:13929"/>
        <dbReference type="ChEBI" id="CHEBI:15377"/>
        <dbReference type="ChEBI" id="CHEBI:16199"/>
        <dbReference type="ChEBI" id="CHEBI:58145"/>
        <dbReference type="ChEBI" id="CHEBI:326268"/>
        <dbReference type="EC" id="3.5.3.11"/>
    </reaction>
</comment>
<feature type="binding site" evidence="13">
    <location>
        <position position="235"/>
    </location>
    <ligand>
        <name>Mn(2+)</name>
        <dbReference type="ChEBI" id="CHEBI:29035"/>
        <label>1</label>
    </ligand>
</feature>
<keyword evidence="3 14" id="KW-0378">Hydrolase</keyword>
<keyword evidence="6" id="KW-0620">Polyamine biosynthesis</keyword>
<comment type="function">
    <text evidence="9">Catalyzes the formation of putrescine from agmatine.</text>
</comment>
<keyword evidence="7 13" id="KW-0464">Manganese</keyword>
<dbReference type="PANTHER" id="PTHR11358:SF26">
    <property type="entry name" value="GUANIDINO ACID HYDROLASE, MITOCHONDRIAL"/>
    <property type="match status" value="1"/>
</dbReference>
<dbReference type="InterPro" id="IPR020855">
    <property type="entry name" value="Ureohydrolase_Mn_BS"/>
</dbReference>
<evidence type="ECO:0000256" key="10">
    <source>
        <dbReference type="ARBA" id="ARBA00066392"/>
    </source>
</evidence>
<keyword evidence="5" id="KW-0745">Spermidine biosynthesis</keyword>
<dbReference type="PIRSF" id="PIRSF036979">
    <property type="entry name" value="Arginase"/>
    <property type="match status" value="1"/>
</dbReference>
<dbReference type="PANTHER" id="PTHR11358">
    <property type="entry name" value="ARGINASE/AGMATINASE"/>
    <property type="match status" value="1"/>
</dbReference>
<evidence type="ECO:0000256" key="13">
    <source>
        <dbReference type="PIRSR" id="PIRSR036979-1"/>
    </source>
</evidence>
<evidence type="ECO:0000256" key="3">
    <source>
        <dbReference type="ARBA" id="ARBA00022801"/>
    </source>
</evidence>
<dbReference type="EC" id="3.5.3.11" evidence="10"/>
<dbReference type="PROSITE" id="PS51409">
    <property type="entry name" value="ARGINASE_2"/>
    <property type="match status" value="1"/>
</dbReference>
<dbReference type="GO" id="GO:0046872">
    <property type="term" value="F:metal ion binding"/>
    <property type="evidence" value="ECO:0007669"/>
    <property type="project" value="UniProtKB-KW"/>
</dbReference>
<keyword evidence="2 13" id="KW-0479">Metal-binding</keyword>
<evidence type="ECO:0000313" key="15">
    <source>
        <dbReference type="EMBL" id="RZO19457.1"/>
    </source>
</evidence>
<dbReference type="Proteomes" id="UP000315889">
    <property type="component" value="Unassembled WGS sequence"/>
</dbReference>
<proteinExistence type="inferred from homology"/>
<dbReference type="InterPro" id="IPR005925">
    <property type="entry name" value="Agmatinase-rel"/>
</dbReference>
<feature type="binding site" evidence="13">
    <location>
        <position position="151"/>
    </location>
    <ligand>
        <name>Mn(2+)</name>
        <dbReference type="ChEBI" id="CHEBI:29035"/>
        <label>1</label>
    </ligand>
</feature>
<dbReference type="InterPro" id="IPR006035">
    <property type="entry name" value="Ureohydrolase"/>
</dbReference>
<evidence type="ECO:0000256" key="6">
    <source>
        <dbReference type="ARBA" id="ARBA00023115"/>
    </source>
</evidence>
<dbReference type="Gene3D" id="3.40.800.10">
    <property type="entry name" value="Ureohydrolase domain"/>
    <property type="match status" value="1"/>
</dbReference>
<dbReference type="FunFam" id="3.40.800.10:FF:000001">
    <property type="entry name" value="Agmatinase"/>
    <property type="match status" value="1"/>
</dbReference>
<evidence type="ECO:0000313" key="16">
    <source>
        <dbReference type="Proteomes" id="UP000315889"/>
    </source>
</evidence>
<dbReference type="PROSITE" id="PS01053">
    <property type="entry name" value="ARGINASE_1"/>
    <property type="match status" value="1"/>
</dbReference>
<feature type="binding site" evidence="13">
    <location>
        <position position="149"/>
    </location>
    <ligand>
        <name>Mn(2+)</name>
        <dbReference type="ChEBI" id="CHEBI:29035"/>
        <label>1</label>
    </ligand>
</feature>
<gene>
    <name evidence="15" type="primary">speB</name>
    <name evidence="15" type="ORF">EVB03_07680</name>
</gene>
<sequence>MSDEEIFESYSMFANTFSYLGLPISRDIKAADLVVMGIPYDLGTTGRAGTRHGPQSIRAASANLRWEEKRWPWPFKALDKINAIDYGDIEFKPSESASMIDTVIEHVGAIHQQGKKTLSFGGDHFVTLPLLRAVHQYHGPVALVHFDAHTDTYTPEDDTTSCYDHGCMFYYAPKEGLIDPNHSIQIGIRTEYTTDSHLFQVIDATHTNALTSEEIVAQIKSRVGDMPVYITFDIDCLDPAYAPGTGTPVVGGITTDKAMNILRGLAGINIVGADVVEVAPAYDHADITALAGATIGLEMIYLMASTAD</sequence>
<evidence type="ECO:0000256" key="7">
    <source>
        <dbReference type="ARBA" id="ARBA00023211"/>
    </source>
</evidence>
<evidence type="ECO:0000256" key="11">
    <source>
        <dbReference type="ARBA" id="ARBA00067513"/>
    </source>
</evidence>
<dbReference type="EMBL" id="SHBP01000011">
    <property type="protein sequence ID" value="RZO19457.1"/>
    <property type="molecule type" value="Genomic_DNA"/>
</dbReference>
<dbReference type="NCBIfam" id="NF002564">
    <property type="entry name" value="PRK02190.1"/>
    <property type="match status" value="1"/>
</dbReference>
<evidence type="ECO:0000256" key="8">
    <source>
        <dbReference type="ARBA" id="ARBA00050304"/>
    </source>
</evidence>
<evidence type="ECO:0000256" key="1">
    <source>
        <dbReference type="ARBA" id="ARBA00009227"/>
    </source>
</evidence>
<comment type="cofactor">
    <cofactor evidence="13">
        <name>Mn(2+)</name>
        <dbReference type="ChEBI" id="CHEBI:29035"/>
    </cofactor>
    <text evidence="13">Binds 2 manganese ions per subunit.</text>
</comment>
<evidence type="ECO:0000256" key="5">
    <source>
        <dbReference type="ARBA" id="ARBA00023066"/>
    </source>
</evidence>
<evidence type="ECO:0000256" key="2">
    <source>
        <dbReference type="ARBA" id="ARBA00022723"/>
    </source>
</evidence>
<evidence type="ECO:0000256" key="14">
    <source>
        <dbReference type="RuleBase" id="RU003684"/>
    </source>
</evidence>